<keyword evidence="1" id="KW-0812">Transmembrane</keyword>
<protein>
    <submittedName>
        <fullName evidence="2">Uncharacterized protein</fullName>
    </submittedName>
</protein>
<gene>
    <name evidence="2" type="ORF">DQX05_19950</name>
</gene>
<organism evidence="2 3">
    <name type="scientific">Paenibacillus thiaminolyticus</name>
    <name type="common">Bacillus thiaminolyticus</name>
    <dbReference type="NCBI Taxonomy" id="49283"/>
    <lineage>
        <taxon>Bacteria</taxon>
        <taxon>Bacillati</taxon>
        <taxon>Bacillota</taxon>
        <taxon>Bacilli</taxon>
        <taxon>Bacillales</taxon>
        <taxon>Paenibacillaceae</taxon>
        <taxon>Paenibacillus</taxon>
    </lineage>
</organism>
<dbReference type="OrthoDB" id="2679444at2"/>
<comment type="caution">
    <text evidence="2">The sequence shown here is derived from an EMBL/GenBank/DDBJ whole genome shotgun (WGS) entry which is preliminary data.</text>
</comment>
<keyword evidence="1" id="KW-1133">Transmembrane helix</keyword>
<dbReference type="EMBL" id="QYZD01000020">
    <property type="protein sequence ID" value="RJG21890.1"/>
    <property type="molecule type" value="Genomic_DNA"/>
</dbReference>
<sequence>MTTAAVFEVLYWIAIIGMSVVLVLANAGILALGFQFWRKQHRLLGTGCWLFSLFCFYLIALMIDKTFM</sequence>
<name>A0A3A3GFM0_PANTH</name>
<dbReference type="RefSeq" id="WP_119795256.1">
    <property type="nucleotide sequence ID" value="NZ_QYZD01000020.1"/>
</dbReference>
<keyword evidence="1" id="KW-0472">Membrane</keyword>
<evidence type="ECO:0000313" key="2">
    <source>
        <dbReference type="EMBL" id="RJG21890.1"/>
    </source>
</evidence>
<evidence type="ECO:0000313" key="3">
    <source>
        <dbReference type="Proteomes" id="UP000266177"/>
    </source>
</evidence>
<feature type="transmembrane region" description="Helical" evidence="1">
    <location>
        <begin position="12"/>
        <end position="36"/>
    </location>
</feature>
<feature type="transmembrane region" description="Helical" evidence="1">
    <location>
        <begin position="43"/>
        <end position="63"/>
    </location>
</feature>
<accession>A0A3A3GFM0</accession>
<evidence type="ECO:0000256" key="1">
    <source>
        <dbReference type="SAM" id="Phobius"/>
    </source>
</evidence>
<proteinExistence type="predicted"/>
<reference evidence="2 3" key="1">
    <citation type="submission" date="2018-09" db="EMBL/GenBank/DDBJ databases">
        <title>Paenibacillus SK2017-BO5.</title>
        <authorList>
            <person name="Piskunova J.V."/>
            <person name="Dubiley S.A."/>
            <person name="Severinov K.V."/>
        </authorList>
    </citation>
    <scope>NUCLEOTIDE SEQUENCE [LARGE SCALE GENOMIC DNA]</scope>
    <source>
        <strain evidence="2 3">BO5</strain>
    </source>
</reference>
<dbReference type="Proteomes" id="UP000266177">
    <property type="component" value="Unassembled WGS sequence"/>
</dbReference>
<dbReference type="AlphaFoldDB" id="A0A3A3GFM0"/>